<dbReference type="Proteomes" id="UP000315395">
    <property type="component" value="Chromosome"/>
</dbReference>
<name>A0A516G7Q5_9MICO</name>
<evidence type="ECO:0000313" key="2">
    <source>
        <dbReference type="Proteomes" id="UP000315395"/>
    </source>
</evidence>
<dbReference type="EMBL" id="CP041616">
    <property type="protein sequence ID" value="QDO87553.1"/>
    <property type="molecule type" value="Genomic_DNA"/>
</dbReference>
<evidence type="ECO:0000313" key="1">
    <source>
        <dbReference type="EMBL" id="QDO87553.1"/>
    </source>
</evidence>
<gene>
    <name evidence="1" type="ORF">FNH13_03705</name>
</gene>
<proteinExistence type="predicted"/>
<reference evidence="1 2" key="1">
    <citation type="submission" date="2019-07" db="EMBL/GenBank/DDBJ databases">
        <title>complete genome sequencing of Ornithinimicrobium sp. H23M54.</title>
        <authorList>
            <person name="Bae J.-W."/>
            <person name="Lee S.-Y."/>
        </authorList>
    </citation>
    <scope>NUCLEOTIDE SEQUENCE [LARGE SCALE GENOMIC DNA]</scope>
    <source>
        <strain evidence="1 2">H23M54</strain>
    </source>
</reference>
<organism evidence="1 2">
    <name type="scientific">Ornithinimicrobium ciconiae</name>
    <dbReference type="NCBI Taxonomy" id="2594265"/>
    <lineage>
        <taxon>Bacteria</taxon>
        <taxon>Bacillati</taxon>
        <taxon>Actinomycetota</taxon>
        <taxon>Actinomycetes</taxon>
        <taxon>Micrococcales</taxon>
        <taxon>Ornithinimicrobiaceae</taxon>
        <taxon>Ornithinimicrobium</taxon>
    </lineage>
</organism>
<protein>
    <submittedName>
        <fullName evidence="1">Uncharacterized protein</fullName>
    </submittedName>
</protein>
<keyword evidence="2" id="KW-1185">Reference proteome</keyword>
<dbReference type="KEGG" id="orz:FNH13_03705"/>
<dbReference type="AlphaFoldDB" id="A0A516G7Q5"/>
<sequence length="173" mass="18306">MEQFATDDAIHALAGFTPWGGAEWLHVSNEPVDGAEISGTMVHYRTADNQLLTISVDNAIVEAGGERAVLMADYSLGDYPVPDTVDDYAQAFLSAVGTDDTEFALRLGPVDGFASTELWSHLTYGMIDVSDAGDGEALVTVPFQEGGELQLTIAVAAAEDAQPHAITSVVFVE</sequence>
<dbReference type="OrthoDB" id="10006732at2"/>
<accession>A0A516G7Q5</accession>